<keyword evidence="1" id="KW-0472">Membrane</keyword>
<dbReference type="EMBL" id="JAAGWB010000057">
    <property type="protein sequence ID" value="NEN53061.1"/>
    <property type="molecule type" value="Genomic_DNA"/>
</dbReference>
<name>A0A6P0HB51_9ACTN</name>
<dbReference type="AlphaFoldDB" id="A0A6P0HB51"/>
<dbReference type="RefSeq" id="WP_163612851.1">
    <property type="nucleotide sequence ID" value="NZ_JAAGWB010000057.1"/>
</dbReference>
<evidence type="ECO:0000313" key="4">
    <source>
        <dbReference type="Proteomes" id="UP000468828"/>
    </source>
</evidence>
<dbReference type="Proteomes" id="UP000468828">
    <property type="component" value="Unassembled WGS sequence"/>
</dbReference>
<feature type="transmembrane region" description="Helical" evidence="1">
    <location>
        <begin position="77"/>
        <end position="98"/>
    </location>
</feature>
<sequence>MSRAARWPAPVLGALLCAVGVGVFWWTNASSPGVDGGWFAYVPVGEAPPQPDGAYQSELSIAFDDAPWSVLWTTGHLVGLGLALAGLLVLSGWGGRLLGRRAAGPARVAWALGAAGALLVVGVVLALTAGPEPVVTYSGSYEPLACPDATGCAAGGTPLQLGAGQLVGLAAAALGSAALAAVCGWVLGRDQRTAVPPRRLGPG</sequence>
<feature type="transmembrane region" description="Helical" evidence="1">
    <location>
        <begin position="110"/>
        <end position="130"/>
    </location>
</feature>
<evidence type="ECO:0000256" key="1">
    <source>
        <dbReference type="SAM" id="Phobius"/>
    </source>
</evidence>
<proteinExistence type="predicted"/>
<feature type="transmembrane region" description="Helical" evidence="1">
    <location>
        <begin position="7"/>
        <end position="26"/>
    </location>
</feature>
<gene>
    <name evidence="3" type="ORF">G3R41_19315</name>
    <name evidence="2" type="ORF">GCU67_18665</name>
</gene>
<evidence type="ECO:0000313" key="2">
    <source>
        <dbReference type="EMBL" id="NEK96173.1"/>
    </source>
</evidence>
<evidence type="ECO:0000313" key="5">
    <source>
        <dbReference type="Proteomes" id="UP000471152"/>
    </source>
</evidence>
<evidence type="ECO:0008006" key="6">
    <source>
        <dbReference type="Google" id="ProtNLM"/>
    </source>
</evidence>
<keyword evidence="1" id="KW-1133">Transmembrane helix</keyword>
<protein>
    <recommendedName>
        <fullName evidence="6">DUF2567 domain-containing protein</fullName>
    </recommendedName>
</protein>
<feature type="transmembrane region" description="Helical" evidence="1">
    <location>
        <begin position="166"/>
        <end position="188"/>
    </location>
</feature>
<reference evidence="2 4" key="1">
    <citation type="submission" date="2020-01" db="EMBL/GenBank/DDBJ databases">
        <title>the WGS Modestobacter muralis CPCC 204518.</title>
        <authorList>
            <person name="Jiang Z."/>
        </authorList>
    </citation>
    <scope>NUCLEOTIDE SEQUENCE [LARGE SCALE GENOMIC DNA]</scope>
    <source>
        <strain evidence="2 4">DSM 100205</strain>
    </source>
</reference>
<reference evidence="3 5" key="2">
    <citation type="submission" date="2020-02" db="EMBL/GenBank/DDBJ databases">
        <title>The WGS of Modestobacter muralis DSM 100205.</title>
        <authorList>
            <person name="Jiang Z."/>
        </authorList>
    </citation>
    <scope>NUCLEOTIDE SEQUENCE [LARGE SCALE GENOMIC DNA]</scope>
    <source>
        <strain evidence="3 5">DSM 100205</strain>
    </source>
</reference>
<keyword evidence="1" id="KW-0812">Transmembrane</keyword>
<organism evidence="3 5">
    <name type="scientific">Modestobacter muralis</name>
    <dbReference type="NCBI Taxonomy" id="1608614"/>
    <lineage>
        <taxon>Bacteria</taxon>
        <taxon>Bacillati</taxon>
        <taxon>Actinomycetota</taxon>
        <taxon>Actinomycetes</taxon>
        <taxon>Geodermatophilales</taxon>
        <taxon>Geodermatophilaceae</taxon>
        <taxon>Modestobacter</taxon>
    </lineage>
</organism>
<accession>A0A6P0HB51</accession>
<evidence type="ECO:0000313" key="3">
    <source>
        <dbReference type="EMBL" id="NEN53061.1"/>
    </source>
</evidence>
<keyword evidence="4" id="KW-1185">Reference proteome</keyword>
<dbReference type="Proteomes" id="UP000471152">
    <property type="component" value="Unassembled WGS sequence"/>
</dbReference>
<dbReference type="EMBL" id="JAAGWH010000055">
    <property type="protein sequence ID" value="NEK96173.1"/>
    <property type="molecule type" value="Genomic_DNA"/>
</dbReference>
<comment type="caution">
    <text evidence="3">The sequence shown here is derived from an EMBL/GenBank/DDBJ whole genome shotgun (WGS) entry which is preliminary data.</text>
</comment>